<keyword evidence="8" id="KW-1185">Reference proteome</keyword>
<evidence type="ECO:0000256" key="3">
    <source>
        <dbReference type="ARBA" id="ARBA00023043"/>
    </source>
</evidence>
<dbReference type="SUPFAM" id="SSF48403">
    <property type="entry name" value="Ankyrin repeat"/>
    <property type="match status" value="1"/>
</dbReference>
<evidence type="ECO:0000256" key="1">
    <source>
        <dbReference type="ARBA" id="ARBA00012210"/>
    </source>
</evidence>
<dbReference type="PANTHER" id="PTHR24161:SF85">
    <property type="entry name" value="PALMITOYLTRANSFERASE HIP14"/>
    <property type="match status" value="1"/>
</dbReference>
<accession>A0A507DRI0</accession>
<reference evidence="7 8" key="1">
    <citation type="journal article" date="2019" name="Sci. Rep.">
        <title>Comparative genomics of chytrid fungi reveal insights into the obligate biotrophic and pathogenic lifestyle of Synchytrium endobioticum.</title>
        <authorList>
            <person name="van de Vossenberg B.T.L.H."/>
            <person name="Warris S."/>
            <person name="Nguyen H.D.T."/>
            <person name="van Gent-Pelzer M.P.E."/>
            <person name="Joly D.L."/>
            <person name="van de Geest H.C."/>
            <person name="Bonants P.J.M."/>
            <person name="Smith D.S."/>
            <person name="Levesque C.A."/>
            <person name="van der Lee T.A.J."/>
        </authorList>
    </citation>
    <scope>NUCLEOTIDE SEQUENCE [LARGE SCALE GENOMIC DNA]</scope>
    <source>
        <strain evidence="7 8">CBS 675.73</strain>
    </source>
</reference>
<dbReference type="PANTHER" id="PTHR24161">
    <property type="entry name" value="ANK_REP_REGION DOMAIN-CONTAINING PROTEIN-RELATED"/>
    <property type="match status" value="1"/>
</dbReference>
<dbReference type="InterPro" id="IPR001810">
    <property type="entry name" value="F-box_dom"/>
</dbReference>
<dbReference type="EC" id="2.3.1.225" evidence="1"/>
<evidence type="ECO:0000313" key="7">
    <source>
        <dbReference type="EMBL" id="TPX53558.1"/>
    </source>
</evidence>
<evidence type="ECO:0000256" key="2">
    <source>
        <dbReference type="ARBA" id="ARBA00022737"/>
    </source>
</evidence>
<keyword evidence="2" id="KW-0677">Repeat</keyword>
<evidence type="ECO:0000259" key="6">
    <source>
        <dbReference type="PROSITE" id="PS50181"/>
    </source>
</evidence>
<dbReference type="STRING" id="246404.A0A507DRI0"/>
<name>A0A507DRI0_9FUNG</name>
<dbReference type="GO" id="GO:0019706">
    <property type="term" value="F:protein-cysteine S-palmitoyltransferase activity"/>
    <property type="evidence" value="ECO:0007669"/>
    <property type="project" value="UniProtKB-EC"/>
</dbReference>
<dbReference type="Pfam" id="PF00023">
    <property type="entry name" value="Ank"/>
    <property type="match status" value="1"/>
</dbReference>
<sequence>MDRNLLHLPAEVLHDILVRLPITGPTVRSVGMTCRHLHGLVLGNMKFPRQHLAHQLQALTQSASIRSSESTSNLPEAPLSAEPTQQTQHQAEGEPTQQPKQPSPPPDPIWQYLETCHLITKQWQQLPINYLSVLFARMIAADYSDEQLQDDPLTPYVCDAQLRRIMDPMRWLLPEPRALALVESLLEHAHMLNLNMDTHGGCLLRWYCIYGQATVVNRLLLVKGVDPMERKGCAIGHAAELGHMDVLQLLLKDGRVDPDVDEGYTLRMGVEGGNVQVVRMLLEYGVDPSLKESIAFCLACARGHTEIVRLLLADARTNAAAVENYGIAISCEKGFLPIVEMLMARPEVDLTVENGYPIRVASSYGFNRIVAKLLGDARVVEHYRENWDFMRQHNVGHMSVTRVWRKMNL</sequence>
<dbReference type="Pfam" id="PF12796">
    <property type="entry name" value="Ank_2"/>
    <property type="match status" value="1"/>
</dbReference>
<dbReference type="Proteomes" id="UP000320333">
    <property type="component" value="Unassembled WGS sequence"/>
</dbReference>
<dbReference type="InterPro" id="IPR002110">
    <property type="entry name" value="Ankyrin_rpt"/>
</dbReference>
<dbReference type="PROSITE" id="PS50088">
    <property type="entry name" value="ANK_REPEAT"/>
    <property type="match status" value="1"/>
</dbReference>
<feature type="domain" description="F-box" evidence="6">
    <location>
        <begin position="2"/>
        <end position="50"/>
    </location>
</feature>
<proteinExistence type="predicted"/>
<protein>
    <recommendedName>
        <fullName evidence="1">protein S-acyltransferase</fullName>
        <ecNumber evidence="1">2.3.1.225</ecNumber>
    </recommendedName>
</protein>
<evidence type="ECO:0000313" key="8">
    <source>
        <dbReference type="Proteomes" id="UP000320333"/>
    </source>
</evidence>
<organism evidence="7 8">
    <name type="scientific">Chytriomyces confervae</name>
    <dbReference type="NCBI Taxonomy" id="246404"/>
    <lineage>
        <taxon>Eukaryota</taxon>
        <taxon>Fungi</taxon>
        <taxon>Fungi incertae sedis</taxon>
        <taxon>Chytridiomycota</taxon>
        <taxon>Chytridiomycota incertae sedis</taxon>
        <taxon>Chytridiomycetes</taxon>
        <taxon>Chytridiales</taxon>
        <taxon>Chytriomycetaceae</taxon>
        <taxon>Chytriomyces</taxon>
    </lineage>
</organism>
<dbReference type="Gene3D" id="1.25.40.20">
    <property type="entry name" value="Ankyrin repeat-containing domain"/>
    <property type="match status" value="2"/>
</dbReference>
<feature type="region of interest" description="Disordered" evidence="5">
    <location>
        <begin position="63"/>
        <end position="107"/>
    </location>
</feature>
<feature type="repeat" description="ANK" evidence="4">
    <location>
        <begin position="261"/>
        <end position="293"/>
    </location>
</feature>
<gene>
    <name evidence="7" type="ORF">CcCBS67573_g09690</name>
</gene>
<evidence type="ECO:0000256" key="5">
    <source>
        <dbReference type="SAM" id="MobiDB-lite"/>
    </source>
</evidence>
<dbReference type="PROSITE" id="PS50181">
    <property type="entry name" value="FBOX"/>
    <property type="match status" value="1"/>
</dbReference>
<dbReference type="EMBL" id="QEAP01000946">
    <property type="protein sequence ID" value="TPX53558.1"/>
    <property type="molecule type" value="Genomic_DNA"/>
</dbReference>
<keyword evidence="3 4" id="KW-0040">ANK repeat</keyword>
<evidence type="ECO:0000256" key="4">
    <source>
        <dbReference type="PROSITE-ProRule" id="PRU00023"/>
    </source>
</evidence>
<dbReference type="OrthoDB" id="194358at2759"/>
<comment type="caution">
    <text evidence="7">The sequence shown here is derived from an EMBL/GenBank/DDBJ whole genome shotgun (WGS) entry which is preliminary data.</text>
</comment>
<feature type="compositionally biased region" description="Polar residues" evidence="5">
    <location>
        <begin position="63"/>
        <end position="74"/>
    </location>
</feature>
<dbReference type="AlphaFoldDB" id="A0A507DRI0"/>
<dbReference type="InterPro" id="IPR036770">
    <property type="entry name" value="Ankyrin_rpt-contain_sf"/>
</dbReference>